<keyword evidence="2" id="KW-1185">Reference proteome</keyword>
<accession>A0AAN7L6E4</accession>
<proteinExistence type="predicted"/>
<sequence length="72" mass="7872">MLRRDGLDSGCDIASQAACSSTACESSSTVTRLRKMEIRQVKSVDNTSLTAAENDPDTIELKRRKVEDCHAV</sequence>
<name>A0AAN7L6E4_9MYRT</name>
<dbReference type="Proteomes" id="UP001345219">
    <property type="component" value="Chromosome 13"/>
</dbReference>
<dbReference type="EMBL" id="JAXIOK010000001">
    <property type="protein sequence ID" value="KAK4780567.1"/>
    <property type="molecule type" value="Genomic_DNA"/>
</dbReference>
<reference evidence="1 2" key="1">
    <citation type="journal article" date="2023" name="Hortic Res">
        <title>Pangenome of water caltrop reveals structural variations and asymmetric subgenome divergence after allopolyploidization.</title>
        <authorList>
            <person name="Zhang X."/>
            <person name="Chen Y."/>
            <person name="Wang L."/>
            <person name="Yuan Y."/>
            <person name="Fang M."/>
            <person name="Shi L."/>
            <person name="Lu R."/>
            <person name="Comes H.P."/>
            <person name="Ma Y."/>
            <person name="Chen Y."/>
            <person name="Huang G."/>
            <person name="Zhou Y."/>
            <person name="Zheng Z."/>
            <person name="Qiu Y."/>
        </authorList>
    </citation>
    <scope>NUCLEOTIDE SEQUENCE [LARGE SCALE GENOMIC DNA]</scope>
    <source>
        <tissue evidence="1">Roots</tissue>
    </source>
</reference>
<protein>
    <submittedName>
        <fullName evidence="1">Uncharacterized protein</fullName>
    </submittedName>
</protein>
<gene>
    <name evidence="1" type="ORF">SAY87_016673</name>
</gene>
<evidence type="ECO:0000313" key="1">
    <source>
        <dbReference type="EMBL" id="KAK4780567.1"/>
    </source>
</evidence>
<comment type="caution">
    <text evidence="1">The sequence shown here is derived from an EMBL/GenBank/DDBJ whole genome shotgun (WGS) entry which is preliminary data.</text>
</comment>
<organism evidence="1 2">
    <name type="scientific">Trapa incisa</name>
    <dbReference type="NCBI Taxonomy" id="236973"/>
    <lineage>
        <taxon>Eukaryota</taxon>
        <taxon>Viridiplantae</taxon>
        <taxon>Streptophyta</taxon>
        <taxon>Embryophyta</taxon>
        <taxon>Tracheophyta</taxon>
        <taxon>Spermatophyta</taxon>
        <taxon>Magnoliopsida</taxon>
        <taxon>eudicotyledons</taxon>
        <taxon>Gunneridae</taxon>
        <taxon>Pentapetalae</taxon>
        <taxon>rosids</taxon>
        <taxon>malvids</taxon>
        <taxon>Myrtales</taxon>
        <taxon>Lythraceae</taxon>
        <taxon>Trapa</taxon>
    </lineage>
</organism>
<evidence type="ECO:0000313" key="2">
    <source>
        <dbReference type="Proteomes" id="UP001345219"/>
    </source>
</evidence>
<dbReference type="AlphaFoldDB" id="A0AAN7L6E4"/>
<dbReference type="PROSITE" id="PS51257">
    <property type="entry name" value="PROKAR_LIPOPROTEIN"/>
    <property type="match status" value="1"/>
</dbReference>